<dbReference type="CDD" id="cd03791">
    <property type="entry name" value="GT5_Glycogen_synthase_DULL1-like"/>
    <property type="match status" value="1"/>
</dbReference>
<evidence type="ECO:0000256" key="7">
    <source>
        <dbReference type="ARBA" id="ARBA00023056"/>
    </source>
</evidence>
<evidence type="ECO:0000259" key="9">
    <source>
        <dbReference type="Pfam" id="PF00534"/>
    </source>
</evidence>
<evidence type="ECO:0000313" key="11">
    <source>
        <dbReference type="EMBL" id="ABJ81319.1"/>
    </source>
</evidence>
<dbReference type="PANTHER" id="PTHR45825">
    <property type="entry name" value="GRANULE-BOUND STARCH SYNTHASE 1, CHLOROPLASTIC/AMYLOPLASTIC"/>
    <property type="match status" value="1"/>
</dbReference>
<proteinExistence type="inferred from homology"/>
<evidence type="ECO:0000259" key="10">
    <source>
        <dbReference type="Pfam" id="PF08323"/>
    </source>
</evidence>
<dbReference type="GO" id="GO:0009011">
    <property type="term" value="F:alpha-1,4-glucan glucosyltransferase (ADP-glucose donor) activity"/>
    <property type="evidence" value="ECO:0007669"/>
    <property type="project" value="UniProtKB-UniRule"/>
</dbReference>
<dbReference type="NCBIfam" id="NF001899">
    <property type="entry name" value="PRK00654.1-2"/>
    <property type="match status" value="1"/>
</dbReference>
<dbReference type="Pfam" id="PF08323">
    <property type="entry name" value="Glyco_transf_5"/>
    <property type="match status" value="1"/>
</dbReference>
<feature type="binding site" evidence="8">
    <location>
        <position position="16"/>
    </location>
    <ligand>
        <name>ADP-alpha-D-glucose</name>
        <dbReference type="ChEBI" id="CHEBI:57498"/>
    </ligand>
</feature>
<evidence type="ECO:0000256" key="5">
    <source>
        <dbReference type="ARBA" id="ARBA00022676"/>
    </source>
</evidence>
<dbReference type="EMBL" id="CP000473">
    <property type="protein sequence ID" value="ABJ81319.1"/>
    <property type="molecule type" value="Genomic_DNA"/>
</dbReference>
<sequence>MSRVLMISSEAAPFAKTGGLADVVGALPTALHSFGDEVAVVIPRYGSIDLKHARRVWENLFVHLGPAAFPITIYQAPAEYPVYLVDCPPLFERKGFYGDSAMDFPDNHIRFAVFARAALAVARVLFRTEIFHCHDWQSGLVPAYLRTTFASDPTYLGCRTLFTIHNLGYQGLFPKSALAEVALPVEDVFRPDAMEFFGRVSYIKAGIAFADVLSTVSPTYAREIQTPEYGFGLDGALRARSNVLTGILNGVDYREWNPEIDPLIPARYSVDDLSGKEICKRQLLAEFGLPPEAMGRPLLGIVSRFTRQKGTDILAEVISHIIAQDVYLVALGSGDVAYEEFFRSMQSDYPGRIGVRIGFDNGLAHRIEAGADIFLMPSHYEPCGLNQIYSLRYGTVPVVRATGGLDDTIDEGTGFKFAEYSGEALLEAVRAAVAGFSDPGAWRNMMRNGMRKDFSWKTSAAAYSELYRRLLGR</sequence>
<dbReference type="KEGG" id="sus:Acid_0307"/>
<dbReference type="CAZy" id="GT5">
    <property type="family name" value="Glycosyltransferase Family 5"/>
</dbReference>
<dbReference type="GO" id="GO:0005829">
    <property type="term" value="C:cytosol"/>
    <property type="evidence" value="ECO:0007669"/>
    <property type="project" value="TreeGrafter"/>
</dbReference>
<name>Q02C97_SOLUE</name>
<dbReference type="InterPro" id="IPR011835">
    <property type="entry name" value="GS/SS"/>
</dbReference>
<dbReference type="SUPFAM" id="SSF53756">
    <property type="entry name" value="UDP-Glycosyltransferase/glycogen phosphorylase"/>
    <property type="match status" value="1"/>
</dbReference>
<evidence type="ECO:0000256" key="6">
    <source>
        <dbReference type="ARBA" id="ARBA00022679"/>
    </source>
</evidence>
<keyword evidence="7 8" id="KW-0320">Glycogen biosynthesis</keyword>
<dbReference type="EC" id="2.4.1.21" evidence="8"/>
<comment type="similarity">
    <text evidence="4 8">Belongs to the glycosyltransferase 1 family. Bacterial/plant glycogen synthase subfamily.</text>
</comment>
<dbReference type="HOGENOM" id="CLU_009583_18_2_0"/>
<evidence type="ECO:0000256" key="8">
    <source>
        <dbReference type="HAMAP-Rule" id="MF_00484"/>
    </source>
</evidence>
<comment type="pathway">
    <text evidence="3 8">Glycan biosynthesis; glycogen biosynthesis.</text>
</comment>
<dbReference type="Gene3D" id="3.40.50.2000">
    <property type="entry name" value="Glycogen Phosphorylase B"/>
    <property type="match status" value="2"/>
</dbReference>
<dbReference type="UniPathway" id="UPA00164"/>
<dbReference type="AlphaFoldDB" id="Q02C97"/>
<evidence type="ECO:0000256" key="3">
    <source>
        <dbReference type="ARBA" id="ARBA00004964"/>
    </source>
</evidence>
<dbReference type="PANTHER" id="PTHR45825:SF11">
    <property type="entry name" value="ALPHA AMYLASE DOMAIN-CONTAINING PROTEIN"/>
    <property type="match status" value="1"/>
</dbReference>
<dbReference type="FunCoup" id="Q02C97">
    <property type="interactions" value="294"/>
</dbReference>
<keyword evidence="5 8" id="KW-0328">Glycosyltransferase</keyword>
<organism evidence="11">
    <name type="scientific">Solibacter usitatus (strain Ellin6076)</name>
    <dbReference type="NCBI Taxonomy" id="234267"/>
    <lineage>
        <taxon>Bacteria</taxon>
        <taxon>Pseudomonadati</taxon>
        <taxon>Acidobacteriota</taxon>
        <taxon>Terriglobia</taxon>
        <taxon>Bryobacterales</taxon>
        <taxon>Solibacteraceae</taxon>
        <taxon>Candidatus Solibacter</taxon>
    </lineage>
</organism>
<comment type="catalytic activity">
    <reaction evidence="1 8">
        <text>[(1-&gt;4)-alpha-D-glucosyl](n) + ADP-alpha-D-glucose = [(1-&gt;4)-alpha-D-glucosyl](n+1) + ADP + H(+)</text>
        <dbReference type="Rhea" id="RHEA:18189"/>
        <dbReference type="Rhea" id="RHEA-COMP:9584"/>
        <dbReference type="Rhea" id="RHEA-COMP:9587"/>
        <dbReference type="ChEBI" id="CHEBI:15378"/>
        <dbReference type="ChEBI" id="CHEBI:15444"/>
        <dbReference type="ChEBI" id="CHEBI:57498"/>
        <dbReference type="ChEBI" id="CHEBI:456216"/>
        <dbReference type="EC" id="2.4.1.21"/>
    </reaction>
</comment>
<dbReference type="InterPro" id="IPR013534">
    <property type="entry name" value="Starch_synth_cat_dom"/>
</dbReference>
<dbReference type="HAMAP" id="MF_00484">
    <property type="entry name" value="Glycogen_synth"/>
    <property type="match status" value="1"/>
</dbReference>
<dbReference type="InParanoid" id="Q02C97"/>
<feature type="domain" description="Starch synthase catalytic" evidence="10">
    <location>
        <begin position="3"/>
        <end position="238"/>
    </location>
</feature>
<dbReference type="GO" id="GO:0005978">
    <property type="term" value="P:glycogen biosynthetic process"/>
    <property type="evidence" value="ECO:0007669"/>
    <property type="project" value="UniProtKB-UniRule"/>
</dbReference>
<evidence type="ECO:0000256" key="2">
    <source>
        <dbReference type="ARBA" id="ARBA00002764"/>
    </source>
</evidence>
<dbReference type="GO" id="GO:0004373">
    <property type="term" value="F:alpha-1,4-glucan glucosyltransferase (UDP-glucose donor) activity"/>
    <property type="evidence" value="ECO:0007669"/>
    <property type="project" value="InterPro"/>
</dbReference>
<gene>
    <name evidence="8" type="primary">glgA</name>
    <name evidence="11" type="ordered locus">Acid_0307</name>
</gene>
<feature type="domain" description="Glycosyl transferase family 1" evidence="9">
    <location>
        <begin position="294"/>
        <end position="433"/>
    </location>
</feature>
<dbReference type="InterPro" id="IPR001296">
    <property type="entry name" value="Glyco_trans_1"/>
</dbReference>
<dbReference type="Pfam" id="PF00534">
    <property type="entry name" value="Glycos_transf_1"/>
    <property type="match status" value="1"/>
</dbReference>
<dbReference type="STRING" id="234267.Acid_0307"/>
<reference evidence="11" key="1">
    <citation type="submission" date="2006-10" db="EMBL/GenBank/DDBJ databases">
        <title>Complete sequence of Solibacter usitatus Ellin6076.</title>
        <authorList>
            <consortium name="US DOE Joint Genome Institute"/>
            <person name="Copeland A."/>
            <person name="Lucas S."/>
            <person name="Lapidus A."/>
            <person name="Barry K."/>
            <person name="Detter J.C."/>
            <person name="Glavina del Rio T."/>
            <person name="Hammon N."/>
            <person name="Israni S."/>
            <person name="Dalin E."/>
            <person name="Tice H."/>
            <person name="Pitluck S."/>
            <person name="Thompson L.S."/>
            <person name="Brettin T."/>
            <person name="Bruce D."/>
            <person name="Han C."/>
            <person name="Tapia R."/>
            <person name="Gilna P."/>
            <person name="Schmutz J."/>
            <person name="Larimer F."/>
            <person name="Land M."/>
            <person name="Hauser L."/>
            <person name="Kyrpides N."/>
            <person name="Mikhailova N."/>
            <person name="Janssen P.H."/>
            <person name="Kuske C.R."/>
            <person name="Richardson P."/>
        </authorList>
    </citation>
    <scope>NUCLEOTIDE SEQUENCE</scope>
    <source>
        <strain evidence="11">Ellin6076</strain>
    </source>
</reference>
<accession>Q02C97</accession>
<protein>
    <recommendedName>
        <fullName evidence="8">Glycogen synthase</fullName>
        <ecNumber evidence="8">2.4.1.21</ecNumber>
    </recommendedName>
    <alternativeName>
        <fullName evidence="8">Starch [bacterial glycogen] synthase</fullName>
    </alternativeName>
</protein>
<evidence type="ECO:0000256" key="1">
    <source>
        <dbReference type="ARBA" id="ARBA00001478"/>
    </source>
</evidence>
<dbReference type="eggNOG" id="COG0297">
    <property type="taxonomic scope" value="Bacteria"/>
</dbReference>
<keyword evidence="6 8" id="KW-0808">Transferase</keyword>
<evidence type="ECO:0000256" key="4">
    <source>
        <dbReference type="ARBA" id="ARBA00010281"/>
    </source>
</evidence>
<dbReference type="NCBIfam" id="TIGR02095">
    <property type="entry name" value="glgA"/>
    <property type="match status" value="1"/>
</dbReference>
<comment type="function">
    <text evidence="2 8">Synthesizes alpha-1,4-glucan chains using ADP-glucose.</text>
</comment>